<evidence type="ECO:0000313" key="1">
    <source>
        <dbReference type="EMBL" id="SEQ96636.1"/>
    </source>
</evidence>
<dbReference type="RefSeq" id="WP_245782103.1">
    <property type="nucleotide sequence ID" value="NZ_FOGI01000001.1"/>
</dbReference>
<name>A0A1H9KBQ7_9PSEU</name>
<accession>A0A1H9KBQ7</accession>
<dbReference type="Proteomes" id="UP000199051">
    <property type="component" value="Unassembled WGS sequence"/>
</dbReference>
<keyword evidence="2" id="KW-1185">Reference proteome</keyword>
<sequence length="88" mass="9378">MRTPGEVLCGLAARWGWRQGPDAWSIPCLDQAGHRVSITVAIAQDGVVVTSSAPGPWLIHPLRVGRLRAALRDAALTVAAMDERPRAG</sequence>
<proteinExistence type="predicted"/>
<evidence type="ECO:0000313" key="2">
    <source>
        <dbReference type="Proteomes" id="UP000199051"/>
    </source>
</evidence>
<dbReference type="EMBL" id="FOGI01000001">
    <property type="protein sequence ID" value="SEQ96636.1"/>
    <property type="molecule type" value="Genomic_DNA"/>
</dbReference>
<protein>
    <submittedName>
        <fullName evidence="1">Uncharacterized protein</fullName>
    </submittedName>
</protein>
<dbReference type="STRING" id="155974.SAMN04487818_101110"/>
<organism evidence="1 2">
    <name type="scientific">Actinokineospora terrae</name>
    <dbReference type="NCBI Taxonomy" id="155974"/>
    <lineage>
        <taxon>Bacteria</taxon>
        <taxon>Bacillati</taxon>
        <taxon>Actinomycetota</taxon>
        <taxon>Actinomycetes</taxon>
        <taxon>Pseudonocardiales</taxon>
        <taxon>Pseudonocardiaceae</taxon>
        <taxon>Actinokineospora</taxon>
    </lineage>
</organism>
<dbReference type="AlphaFoldDB" id="A0A1H9KBQ7"/>
<reference evidence="2" key="1">
    <citation type="submission" date="2016-10" db="EMBL/GenBank/DDBJ databases">
        <authorList>
            <person name="Varghese N."/>
            <person name="Submissions S."/>
        </authorList>
    </citation>
    <scope>NUCLEOTIDE SEQUENCE [LARGE SCALE GENOMIC DNA]</scope>
    <source>
        <strain evidence="2">DSM 44260</strain>
    </source>
</reference>
<gene>
    <name evidence="1" type="ORF">SAMN04487818_101110</name>
</gene>